<dbReference type="PANTHER" id="PTHR44140">
    <property type="entry name" value="LD25575P"/>
    <property type="match status" value="1"/>
</dbReference>
<dbReference type="InterPro" id="IPR001623">
    <property type="entry name" value="DnaJ_domain"/>
</dbReference>
<dbReference type="Gene3D" id="1.10.287.110">
    <property type="entry name" value="DnaJ domain"/>
    <property type="match status" value="1"/>
</dbReference>
<evidence type="ECO:0000259" key="5">
    <source>
        <dbReference type="PROSITE" id="PS50076"/>
    </source>
</evidence>
<name>A0A7S1TE84_9RHOD</name>
<dbReference type="GO" id="GO:0034975">
    <property type="term" value="P:protein folding in endoplasmic reticulum"/>
    <property type="evidence" value="ECO:0007669"/>
    <property type="project" value="TreeGrafter"/>
</dbReference>
<dbReference type="AlphaFoldDB" id="A0A7S1TE84"/>
<feature type="region of interest" description="Disordered" evidence="4">
    <location>
        <begin position="1"/>
        <end position="24"/>
    </location>
</feature>
<gene>
    <name evidence="6" type="ORF">CCAE0312_LOCUS5322</name>
</gene>
<sequence length="306" mass="35541">MESERSEEDTRGHEQRDNEQSDRHMDRVKLGVAFLVGAVAANVIGFRYSRWAVGKEVHRAWENQQSQERIFLHEQGRKLWQRNSEEWKQEPSVASWSAKGRQDSATAKEAAAEKERRRRQQRVDAAFEADQRARETVFQAHERMRGPFGSARTSTSSFRVFVDDRVEMDPRKAQEIFEAMRRDFAGFGVHWTSTSQRSSASSEEFARWMEELLRDSRESPFGQSGFAHPQARPAGSKDYYATLGVQQSASEKEIKDAFRSQAKKWHPDSYQGSNPEFAARKFREISTAYEVLKDPEKRRRHDLGIY</sequence>
<reference evidence="6" key="1">
    <citation type="submission" date="2021-01" db="EMBL/GenBank/DDBJ databases">
        <authorList>
            <person name="Corre E."/>
            <person name="Pelletier E."/>
            <person name="Niang G."/>
            <person name="Scheremetjew M."/>
            <person name="Finn R."/>
            <person name="Kale V."/>
            <person name="Holt S."/>
            <person name="Cochrane G."/>
            <person name="Meng A."/>
            <person name="Brown T."/>
            <person name="Cohen L."/>
        </authorList>
    </citation>
    <scope>NUCLEOTIDE SEQUENCE</scope>
    <source>
        <strain evidence="6">SAG 36.94</strain>
    </source>
</reference>
<dbReference type="Pfam" id="PF00226">
    <property type="entry name" value="DnaJ"/>
    <property type="match status" value="1"/>
</dbReference>
<comment type="subcellular location">
    <subcellularLocation>
        <location evidence="1">Endoplasmic reticulum</location>
    </subcellularLocation>
</comment>
<evidence type="ECO:0000256" key="2">
    <source>
        <dbReference type="ARBA" id="ARBA00022729"/>
    </source>
</evidence>
<accession>A0A7S1TE84</accession>
<dbReference type="PRINTS" id="PR00625">
    <property type="entry name" value="JDOMAIN"/>
</dbReference>
<evidence type="ECO:0000256" key="4">
    <source>
        <dbReference type="SAM" id="MobiDB-lite"/>
    </source>
</evidence>
<dbReference type="InterPro" id="IPR051727">
    <property type="entry name" value="DnaJ_C3_Co-chaperones"/>
</dbReference>
<dbReference type="CDD" id="cd06257">
    <property type="entry name" value="DnaJ"/>
    <property type="match status" value="1"/>
</dbReference>
<keyword evidence="2" id="KW-0732">Signal</keyword>
<feature type="domain" description="J" evidence="5">
    <location>
        <begin position="238"/>
        <end position="305"/>
    </location>
</feature>
<dbReference type="PANTHER" id="PTHR44140:SF2">
    <property type="entry name" value="LD25575P"/>
    <property type="match status" value="1"/>
</dbReference>
<feature type="compositionally biased region" description="Basic and acidic residues" evidence="4">
    <location>
        <begin position="8"/>
        <end position="24"/>
    </location>
</feature>
<organism evidence="6">
    <name type="scientific">Compsopogon caeruleus</name>
    <dbReference type="NCBI Taxonomy" id="31354"/>
    <lineage>
        <taxon>Eukaryota</taxon>
        <taxon>Rhodophyta</taxon>
        <taxon>Compsopogonophyceae</taxon>
        <taxon>Compsopogonales</taxon>
        <taxon>Compsopogonaceae</taxon>
        <taxon>Compsopogon</taxon>
    </lineage>
</organism>
<feature type="region of interest" description="Disordered" evidence="4">
    <location>
        <begin position="252"/>
        <end position="272"/>
    </location>
</feature>
<keyword evidence="3" id="KW-0256">Endoplasmic reticulum</keyword>
<dbReference type="GO" id="GO:0051787">
    <property type="term" value="F:misfolded protein binding"/>
    <property type="evidence" value="ECO:0007669"/>
    <property type="project" value="TreeGrafter"/>
</dbReference>
<dbReference type="SMART" id="SM00271">
    <property type="entry name" value="DnaJ"/>
    <property type="match status" value="1"/>
</dbReference>
<proteinExistence type="predicted"/>
<evidence type="ECO:0000256" key="1">
    <source>
        <dbReference type="ARBA" id="ARBA00004240"/>
    </source>
</evidence>
<dbReference type="GO" id="GO:0051087">
    <property type="term" value="F:protein-folding chaperone binding"/>
    <property type="evidence" value="ECO:0007669"/>
    <property type="project" value="TreeGrafter"/>
</dbReference>
<dbReference type="InterPro" id="IPR036869">
    <property type="entry name" value="J_dom_sf"/>
</dbReference>
<feature type="region of interest" description="Disordered" evidence="4">
    <location>
        <begin position="90"/>
        <end position="124"/>
    </location>
</feature>
<dbReference type="PROSITE" id="PS50076">
    <property type="entry name" value="DNAJ_2"/>
    <property type="match status" value="1"/>
</dbReference>
<evidence type="ECO:0000313" key="6">
    <source>
        <dbReference type="EMBL" id="CAD9233236.1"/>
    </source>
</evidence>
<protein>
    <recommendedName>
        <fullName evidence="5">J domain-containing protein</fullName>
    </recommendedName>
</protein>
<dbReference type="GO" id="GO:0005783">
    <property type="term" value="C:endoplasmic reticulum"/>
    <property type="evidence" value="ECO:0007669"/>
    <property type="project" value="UniProtKB-SubCell"/>
</dbReference>
<dbReference type="SUPFAM" id="SSF46565">
    <property type="entry name" value="Chaperone J-domain"/>
    <property type="match status" value="1"/>
</dbReference>
<dbReference type="EMBL" id="HBGH01009551">
    <property type="protein sequence ID" value="CAD9233236.1"/>
    <property type="molecule type" value="Transcribed_RNA"/>
</dbReference>
<evidence type="ECO:0000256" key="3">
    <source>
        <dbReference type="ARBA" id="ARBA00022824"/>
    </source>
</evidence>